<organism evidence="6 7">
    <name type="scientific">Thalassospira povalilytica</name>
    <dbReference type="NCBI Taxonomy" id="732237"/>
    <lineage>
        <taxon>Bacteria</taxon>
        <taxon>Pseudomonadati</taxon>
        <taxon>Pseudomonadota</taxon>
        <taxon>Alphaproteobacteria</taxon>
        <taxon>Rhodospirillales</taxon>
        <taxon>Thalassospiraceae</taxon>
        <taxon>Thalassospira</taxon>
    </lineage>
</organism>
<evidence type="ECO:0000259" key="5">
    <source>
        <dbReference type="Pfam" id="PF25137"/>
    </source>
</evidence>
<dbReference type="GO" id="GO:0018506">
    <property type="term" value="F:maleylacetate reductase activity"/>
    <property type="evidence" value="ECO:0007669"/>
    <property type="project" value="InterPro"/>
</dbReference>
<dbReference type="InterPro" id="IPR034786">
    <property type="entry name" value="MAR"/>
</dbReference>
<comment type="caution">
    <text evidence="6">The sequence shown here is derived from an EMBL/GenBank/DDBJ whole genome shotgun (WGS) entry which is preliminary data.</text>
</comment>
<comment type="similarity">
    <text evidence="1">Belongs to the iron-containing alcohol dehydrogenase family.</text>
</comment>
<dbReference type="InterPro" id="IPR039697">
    <property type="entry name" value="Alcohol_dehydrogenase_Fe"/>
</dbReference>
<name>A0A8I1SKT4_9PROT</name>
<accession>A0A8I1SKT4</accession>
<gene>
    <name evidence="6" type="ORF">JF547_17705</name>
</gene>
<dbReference type="PANTHER" id="PTHR11496">
    <property type="entry name" value="ALCOHOL DEHYDROGENASE"/>
    <property type="match status" value="1"/>
</dbReference>
<keyword evidence="2" id="KW-0560">Oxidoreductase</keyword>
<evidence type="ECO:0000256" key="3">
    <source>
        <dbReference type="ARBA" id="ARBA00023027"/>
    </source>
</evidence>
<sequence>MSIFNVGFDRQGTAVQVRFQKGGRSGLGPELDAIKAKRPLVLTTPEQVDQGKDLLDTLAGRAAGLYTRATMHTPVDITRDALETVKKSNADCVIAIGGGSTIGLGKAIAYHTDLPQIVLPTTYAGSEATPVLGQTENGVKSTLKSERVQPEAILYDAELVRSLPVPMSVTSGLNAMAHAVEALYARDANRLSSELALSGLRAFVTGLPVVVSSPDDLVARENTLFGAWTCGAVLAQVGMALHHKLCHTLGGTLNLPHAATHAIILPHATAYNEAAAPEKLAPLAAILGSDTAGGGLFDFAGKLGAPTDLKSLGVAEPDLDRVADLAVQNPYWNPVAIERRAIRALLQNAYDGVRPETGVTS</sequence>
<dbReference type="Proteomes" id="UP000664405">
    <property type="component" value="Unassembled WGS sequence"/>
</dbReference>
<proteinExistence type="inferred from homology"/>
<dbReference type="Pfam" id="PF00465">
    <property type="entry name" value="Fe-ADH"/>
    <property type="match status" value="1"/>
</dbReference>
<dbReference type="EMBL" id="JAEKJW010000003">
    <property type="protein sequence ID" value="MBN8198309.1"/>
    <property type="molecule type" value="Genomic_DNA"/>
</dbReference>
<feature type="domain" description="Alcohol dehydrogenase iron-type/glycerol dehydrogenase GldA" evidence="4">
    <location>
        <begin position="16"/>
        <end position="156"/>
    </location>
</feature>
<dbReference type="AlphaFoldDB" id="A0A8I1SKT4"/>
<reference evidence="6" key="1">
    <citation type="submission" date="2020-12" db="EMBL/GenBank/DDBJ databases">
        <title>Oil enriched cultivation method for isolating marine PHA-producing bacteria.</title>
        <authorList>
            <person name="Zheng W."/>
            <person name="Yu S."/>
            <person name="Huang Y."/>
        </authorList>
    </citation>
    <scope>NUCLEOTIDE SEQUENCE</scope>
    <source>
        <strain evidence="6">SY-2-3</strain>
    </source>
</reference>
<dbReference type="Gene3D" id="3.40.50.1970">
    <property type="match status" value="1"/>
</dbReference>
<dbReference type="SUPFAM" id="SSF56796">
    <property type="entry name" value="Dehydroquinate synthase-like"/>
    <property type="match status" value="1"/>
</dbReference>
<dbReference type="PANTHER" id="PTHR11496:SF102">
    <property type="entry name" value="ALCOHOL DEHYDROGENASE 4"/>
    <property type="match status" value="1"/>
</dbReference>
<dbReference type="GO" id="GO:0004022">
    <property type="term" value="F:alcohol dehydrogenase (NAD+) activity"/>
    <property type="evidence" value="ECO:0007669"/>
    <property type="project" value="TreeGrafter"/>
</dbReference>
<feature type="domain" description="Fe-containing alcohol dehydrogenase-like C-terminal" evidence="5">
    <location>
        <begin position="169"/>
        <end position="350"/>
    </location>
</feature>
<protein>
    <submittedName>
        <fullName evidence="6">Maleylacetate reductase</fullName>
    </submittedName>
</protein>
<keyword evidence="3" id="KW-0520">NAD</keyword>
<evidence type="ECO:0000256" key="2">
    <source>
        <dbReference type="ARBA" id="ARBA00023002"/>
    </source>
</evidence>
<dbReference type="RefSeq" id="WP_206928180.1">
    <property type="nucleotide sequence ID" value="NZ_JAEKJW010000003.1"/>
</dbReference>
<dbReference type="Gene3D" id="1.20.1090.10">
    <property type="entry name" value="Dehydroquinate synthase-like - alpha domain"/>
    <property type="match status" value="1"/>
</dbReference>
<evidence type="ECO:0000313" key="6">
    <source>
        <dbReference type="EMBL" id="MBN8198309.1"/>
    </source>
</evidence>
<dbReference type="Pfam" id="PF25137">
    <property type="entry name" value="ADH_Fe_C"/>
    <property type="match status" value="1"/>
</dbReference>
<dbReference type="CDD" id="cd08177">
    <property type="entry name" value="MAR"/>
    <property type="match status" value="1"/>
</dbReference>
<evidence type="ECO:0000256" key="1">
    <source>
        <dbReference type="ARBA" id="ARBA00007358"/>
    </source>
</evidence>
<dbReference type="InterPro" id="IPR001670">
    <property type="entry name" value="ADH_Fe/GldA"/>
</dbReference>
<evidence type="ECO:0000259" key="4">
    <source>
        <dbReference type="Pfam" id="PF00465"/>
    </source>
</evidence>
<dbReference type="InterPro" id="IPR056798">
    <property type="entry name" value="ADH_Fe_C"/>
</dbReference>
<dbReference type="GO" id="GO:0046872">
    <property type="term" value="F:metal ion binding"/>
    <property type="evidence" value="ECO:0007669"/>
    <property type="project" value="InterPro"/>
</dbReference>
<evidence type="ECO:0000313" key="7">
    <source>
        <dbReference type="Proteomes" id="UP000664405"/>
    </source>
</evidence>